<keyword evidence="4" id="KW-1185">Reference proteome</keyword>
<evidence type="ECO:0000313" key="4">
    <source>
        <dbReference type="Proteomes" id="UP000838756"/>
    </source>
</evidence>
<dbReference type="PROSITE" id="PS51029">
    <property type="entry name" value="MADF"/>
    <property type="match status" value="1"/>
</dbReference>
<feature type="region of interest" description="Disordered" evidence="1">
    <location>
        <begin position="108"/>
        <end position="186"/>
    </location>
</feature>
<organism evidence="3 4">
    <name type="scientific">Pararge aegeria aegeria</name>
    <dbReference type="NCBI Taxonomy" id="348720"/>
    <lineage>
        <taxon>Eukaryota</taxon>
        <taxon>Metazoa</taxon>
        <taxon>Ecdysozoa</taxon>
        <taxon>Arthropoda</taxon>
        <taxon>Hexapoda</taxon>
        <taxon>Insecta</taxon>
        <taxon>Pterygota</taxon>
        <taxon>Neoptera</taxon>
        <taxon>Endopterygota</taxon>
        <taxon>Lepidoptera</taxon>
        <taxon>Glossata</taxon>
        <taxon>Ditrysia</taxon>
        <taxon>Papilionoidea</taxon>
        <taxon>Nymphalidae</taxon>
        <taxon>Satyrinae</taxon>
        <taxon>Satyrini</taxon>
        <taxon>Parargina</taxon>
        <taxon>Pararge</taxon>
    </lineage>
</organism>
<feature type="domain" description="MADF" evidence="2">
    <location>
        <begin position="13"/>
        <end position="106"/>
    </location>
</feature>
<gene>
    <name evidence="3" type="primary">jg25800</name>
    <name evidence="3" type="ORF">PAEG_LOCUS1424</name>
</gene>
<sequence>ASESKMDKEDSIRLIQLYGSFKMLWDSKDPDHLNKNKREDCWRKISKEMKLPIPELKKKLDSLTGSYRREKSKQRKSNITGSGAVEIYVSKWFGFKYFDFMSNKDDTGITKEGGIDNSNPSQQPGPSQQPTPSPQQPETSPQEPTPSPQEPTLSLQEPSSSPQQPLPSPQPSRKKRRLNTNAQNDSLDNLLKDTFAIIEKSSTSINDPCVAFGNHIAHELRKYDPYKQSCVKNAINTIIHEVDMGKYQMYRPGYYTQPPENLQNTQFTPATTTETSDFNFGENLQNPPNTPATTTETSDFNFGDSSVI</sequence>
<protein>
    <submittedName>
        <fullName evidence="3">Jg25800 protein</fullName>
    </submittedName>
</protein>
<feature type="compositionally biased region" description="Polar residues" evidence="1">
    <location>
        <begin position="258"/>
        <end position="278"/>
    </location>
</feature>
<proteinExistence type="predicted"/>
<evidence type="ECO:0000259" key="2">
    <source>
        <dbReference type="PROSITE" id="PS51029"/>
    </source>
</evidence>
<dbReference type="AlphaFoldDB" id="A0A8S4QKR6"/>
<dbReference type="InterPro" id="IPR006578">
    <property type="entry name" value="MADF-dom"/>
</dbReference>
<dbReference type="EMBL" id="CAKXAJ010004995">
    <property type="protein sequence ID" value="CAH2208980.1"/>
    <property type="molecule type" value="Genomic_DNA"/>
</dbReference>
<evidence type="ECO:0000256" key="1">
    <source>
        <dbReference type="SAM" id="MobiDB-lite"/>
    </source>
</evidence>
<feature type="compositionally biased region" description="Low complexity" evidence="1">
    <location>
        <begin position="150"/>
        <end position="163"/>
    </location>
</feature>
<accession>A0A8S4QKR6</accession>
<comment type="caution">
    <text evidence="3">The sequence shown here is derived from an EMBL/GenBank/DDBJ whole genome shotgun (WGS) entry which is preliminary data.</text>
</comment>
<evidence type="ECO:0000313" key="3">
    <source>
        <dbReference type="EMBL" id="CAH2208980.1"/>
    </source>
</evidence>
<dbReference type="PANTHER" id="PTHR21505:SF12">
    <property type="entry name" value="MADF DOMAIN-CONTAINING PROTEIN-RELATED"/>
    <property type="match status" value="1"/>
</dbReference>
<dbReference type="Pfam" id="PF10545">
    <property type="entry name" value="MADF_DNA_bdg"/>
    <property type="match status" value="1"/>
</dbReference>
<feature type="region of interest" description="Disordered" evidence="1">
    <location>
        <begin position="255"/>
        <end position="308"/>
    </location>
</feature>
<dbReference type="OrthoDB" id="6911242at2759"/>
<feature type="compositionally biased region" description="Polar residues" evidence="1">
    <location>
        <begin position="298"/>
        <end position="308"/>
    </location>
</feature>
<dbReference type="Proteomes" id="UP000838756">
    <property type="component" value="Unassembled WGS sequence"/>
</dbReference>
<dbReference type="PANTHER" id="PTHR21505">
    <property type="entry name" value="MADF DOMAIN-CONTAINING PROTEIN-RELATED"/>
    <property type="match status" value="1"/>
</dbReference>
<reference evidence="3" key="1">
    <citation type="submission" date="2022-03" db="EMBL/GenBank/DDBJ databases">
        <authorList>
            <person name="Lindestad O."/>
        </authorList>
    </citation>
    <scope>NUCLEOTIDE SEQUENCE</scope>
</reference>
<name>A0A8S4QKR6_9NEOP</name>
<feature type="non-terminal residue" evidence="3">
    <location>
        <position position="1"/>
    </location>
</feature>
<feature type="compositionally biased region" description="Low complexity" evidence="1">
    <location>
        <begin position="283"/>
        <end position="297"/>
    </location>
</feature>
<dbReference type="SMART" id="SM00595">
    <property type="entry name" value="MADF"/>
    <property type="match status" value="1"/>
</dbReference>